<proteinExistence type="predicted"/>
<dbReference type="SUPFAM" id="SSF81593">
    <property type="entry name" value="Nucleotidyltransferase substrate binding subunit/domain"/>
    <property type="match status" value="1"/>
</dbReference>
<gene>
    <name evidence="2" type="ORF">BJP37_22855</name>
</gene>
<evidence type="ECO:0000259" key="1">
    <source>
        <dbReference type="Pfam" id="PF05168"/>
    </source>
</evidence>
<dbReference type="InterPro" id="IPR007842">
    <property type="entry name" value="HEPN_dom"/>
</dbReference>
<dbReference type="RefSeq" id="WP_075902528.1">
    <property type="nucleotide sequence ID" value="NZ_MKZS01000001.1"/>
</dbReference>
<organism evidence="2 3">
    <name type="scientific">Moorena bouillonii PNG</name>
    <dbReference type="NCBI Taxonomy" id="568701"/>
    <lineage>
        <taxon>Bacteria</taxon>
        <taxon>Bacillati</taxon>
        <taxon>Cyanobacteriota</taxon>
        <taxon>Cyanophyceae</taxon>
        <taxon>Coleofasciculales</taxon>
        <taxon>Coleofasciculaceae</taxon>
        <taxon>Moorena</taxon>
    </lineage>
</organism>
<evidence type="ECO:0000313" key="3">
    <source>
        <dbReference type="Proteomes" id="UP000186657"/>
    </source>
</evidence>
<dbReference type="Gene3D" id="1.20.120.330">
    <property type="entry name" value="Nucleotidyltransferases domain 2"/>
    <property type="match status" value="1"/>
</dbReference>
<accession>A0A1U7N670</accession>
<name>A0A1U7N670_9CYAN</name>
<protein>
    <recommendedName>
        <fullName evidence="1">HEPN domain-containing protein</fullName>
    </recommendedName>
</protein>
<dbReference type="Pfam" id="PF05168">
    <property type="entry name" value="HEPN"/>
    <property type="match status" value="1"/>
</dbReference>
<keyword evidence="3" id="KW-1185">Reference proteome</keyword>
<feature type="domain" description="HEPN" evidence="1">
    <location>
        <begin position="6"/>
        <end position="124"/>
    </location>
</feature>
<dbReference type="Proteomes" id="UP000186657">
    <property type="component" value="Unassembled WGS sequence"/>
</dbReference>
<dbReference type="AlphaFoldDB" id="A0A1U7N670"/>
<dbReference type="EMBL" id="MKZS01000001">
    <property type="protein sequence ID" value="OLT61426.1"/>
    <property type="molecule type" value="Genomic_DNA"/>
</dbReference>
<evidence type="ECO:0000313" key="2">
    <source>
        <dbReference type="EMBL" id="OLT61426.1"/>
    </source>
</evidence>
<sequence length="136" mass="15345">MVPNNYKDWLDIANERAADAEAILKNRSQSIGSVYMAGYAIESSLKALLRSRNKSFPKHGNQGHNLRGLWEAAGFRLSDIRDSTGAKTFFIENWDTSLRYQITCNSSLTMAELVDGAKQLTNFIKFKISPKSGRRR</sequence>
<comment type="caution">
    <text evidence="2">The sequence shown here is derived from an EMBL/GenBank/DDBJ whole genome shotgun (WGS) entry which is preliminary data.</text>
</comment>
<reference evidence="2 3" key="1">
    <citation type="submission" date="2016-10" db="EMBL/GenBank/DDBJ databases">
        <title>Comparative genomics uncovers the prolific and rare metabolic potential of the cyanobacterial genus Moorea.</title>
        <authorList>
            <person name="Leao T."/>
            <person name="Castelao G."/>
            <person name="Korobeynikov A."/>
            <person name="Monroe E.A."/>
            <person name="Podell S."/>
            <person name="Glukhov E."/>
            <person name="Allen E."/>
            <person name="Gerwick W.H."/>
            <person name="Gerwick L."/>
        </authorList>
    </citation>
    <scope>NUCLEOTIDE SEQUENCE [LARGE SCALE GENOMIC DNA]</scope>
    <source>
        <strain evidence="2 3">PNG5-198</strain>
    </source>
</reference>